<sequence length="196" mass="22777">MNEREATLRKMDAEKQRIDARIAEVEAESDLREAKDELKELRGVKERREAFRRQLEDLRQRGTEDFEQGKQELLRACEATGKSLDEAEKQAEVRRAAYERKRDAELRQMGAQFDGWEADLSRSRAEDALLSKQELQFLRSSFKSTGDALRRLMTSKGGDWARLRKEYEASWSELKENSRKIRADSPEQPESPPSPS</sequence>
<keyword evidence="4" id="KW-1185">Reference proteome</keyword>
<evidence type="ECO:0000313" key="4">
    <source>
        <dbReference type="Proteomes" id="UP000011131"/>
    </source>
</evidence>
<evidence type="ECO:0000313" key="3">
    <source>
        <dbReference type="EMBL" id="AGC46856.1"/>
    </source>
</evidence>
<feature type="compositionally biased region" description="Basic and acidic residues" evidence="2">
    <location>
        <begin position="174"/>
        <end position="185"/>
    </location>
</feature>
<dbReference type="EMBL" id="CP004025">
    <property type="protein sequence ID" value="AGC46856.1"/>
    <property type="molecule type" value="Genomic_DNA"/>
</dbReference>
<evidence type="ECO:0008006" key="5">
    <source>
        <dbReference type="Google" id="ProtNLM"/>
    </source>
</evidence>
<evidence type="ECO:0000256" key="1">
    <source>
        <dbReference type="SAM" id="Coils"/>
    </source>
</evidence>
<gene>
    <name evidence="3" type="ordered locus">MYSTI_05579</name>
</gene>
<protein>
    <recommendedName>
        <fullName evidence="5">Chromosome partition protein Smc</fullName>
    </recommendedName>
</protein>
<dbReference type="HOGENOM" id="CLU_1407459_0_0_7"/>
<accession>L7UD55</accession>
<keyword evidence="1" id="KW-0175">Coiled coil</keyword>
<dbReference type="RefSeq" id="WP_015351112.1">
    <property type="nucleotide sequence ID" value="NC_020126.1"/>
</dbReference>
<dbReference type="OrthoDB" id="5381924at2"/>
<feature type="region of interest" description="Disordered" evidence="2">
    <location>
        <begin position="174"/>
        <end position="196"/>
    </location>
</feature>
<dbReference type="PATRIC" id="fig|1278073.3.peg.5660"/>
<dbReference type="KEGG" id="msd:MYSTI_05579"/>
<feature type="coiled-coil region" evidence="1">
    <location>
        <begin position="8"/>
        <end position="104"/>
    </location>
</feature>
<organism evidence="3 4">
    <name type="scientific">Myxococcus stipitatus (strain DSM 14675 / JCM 12634 / Mx s8)</name>
    <dbReference type="NCBI Taxonomy" id="1278073"/>
    <lineage>
        <taxon>Bacteria</taxon>
        <taxon>Pseudomonadati</taxon>
        <taxon>Myxococcota</taxon>
        <taxon>Myxococcia</taxon>
        <taxon>Myxococcales</taxon>
        <taxon>Cystobacterineae</taxon>
        <taxon>Myxococcaceae</taxon>
        <taxon>Myxococcus</taxon>
    </lineage>
</organism>
<dbReference type="AlphaFoldDB" id="L7UD55"/>
<name>L7UD55_MYXSD</name>
<reference evidence="3 4" key="1">
    <citation type="journal article" date="2013" name="Genome Announc.">
        <title>Complete genome sequence of Myxococcus stipitatus strain DSM 14675, a fruiting myxobacterium.</title>
        <authorList>
            <person name="Huntley S."/>
            <person name="Kneip S."/>
            <person name="Treuner-Lange A."/>
            <person name="Sogaard-Andersen L."/>
        </authorList>
    </citation>
    <scope>NUCLEOTIDE SEQUENCE [LARGE SCALE GENOMIC DNA]</scope>
    <source>
        <strain evidence="4">DSM 14675 / JCM 12634 / Mx s8</strain>
    </source>
</reference>
<proteinExistence type="predicted"/>
<dbReference type="Proteomes" id="UP000011131">
    <property type="component" value="Chromosome"/>
</dbReference>
<evidence type="ECO:0000256" key="2">
    <source>
        <dbReference type="SAM" id="MobiDB-lite"/>
    </source>
</evidence>